<evidence type="ECO:0000256" key="1">
    <source>
        <dbReference type="ARBA" id="ARBA00004123"/>
    </source>
</evidence>
<feature type="DNA-binding region" description="Homeobox" evidence="5">
    <location>
        <begin position="246"/>
        <end position="290"/>
    </location>
</feature>
<keyword evidence="3" id="KW-0805">Transcription regulation</keyword>
<dbReference type="Gene3D" id="1.10.10.60">
    <property type="entry name" value="Homeodomain-like"/>
    <property type="match status" value="1"/>
</dbReference>
<evidence type="ECO:0000256" key="7">
    <source>
        <dbReference type="SAM" id="MobiDB-lite"/>
    </source>
</evidence>
<evidence type="ECO:0000256" key="5">
    <source>
        <dbReference type="PROSITE-ProRule" id="PRU00108"/>
    </source>
</evidence>
<dbReference type="GO" id="GO:0005634">
    <property type="term" value="C:nucleus"/>
    <property type="evidence" value="ECO:0007669"/>
    <property type="project" value="UniProtKB-SubCell"/>
</dbReference>
<accession>A0AAD8ZQ62</accession>
<evidence type="ECO:0000259" key="8">
    <source>
        <dbReference type="PROSITE" id="PS50071"/>
    </source>
</evidence>
<dbReference type="AlphaFoldDB" id="A0AAD8ZQ62"/>
<keyword evidence="2" id="KW-0217">Developmental protein</keyword>
<dbReference type="InterPro" id="IPR009057">
    <property type="entry name" value="Homeodomain-like_sf"/>
</dbReference>
<evidence type="ECO:0000313" key="9">
    <source>
        <dbReference type="EMBL" id="KAK1803428.1"/>
    </source>
</evidence>
<keyword evidence="5 6" id="KW-0238">DNA-binding</keyword>
<keyword evidence="10" id="KW-1185">Reference proteome</keyword>
<gene>
    <name evidence="9" type="ORF">P4O66_020859</name>
</gene>
<dbReference type="InterPro" id="IPR001356">
    <property type="entry name" value="HD"/>
</dbReference>
<dbReference type="PANTHER" id="PTHR45946:SF5">
    <property type="entry name" value="HOMEOBOX PROTEIN HOX-B1"/>
    <property type="match status" value="1"/>
</dbReference>
<dbReference type="Proteomes" id="UP001239994">
    <property type="component" value="Unassembled WGS sequence"/>
</dbReference>
<dbReference type="EMBL" id="JAROKS010000005">
    <property type="protein sequence ID" value="KAK1803428.1"/>
    <property type="molecule type" value="Genomic_DNA"/>
</dbReference>
<dbReference type="InterPro" id="IPR046327">
    <property type="entry name" value="HXA1/B1/D1"/>
</dbReference>
<dbReference type="PROSITE" id="PS50071">
    <property type="entry name" value="HOMEOBOX_2"/>
    <property type="match status" value="1"/>
</dbReference>
<proteinExistence type="predicted"/>
<dbReference type="PANTHER" id="PTHR45946">
    <property type="entry name" value="HOMEOBOX PROTEIN ROUGH-RELATED"/>
    <property type="match status" value="1"/>
</dbReference>
<feature type="region of interest" description="Disordered" evidence="7">
    <location>
        <begin position="226"/>
        <end position="249"/>
    </location>
</feature>
<comment type="caution">
    <text evidence="9">The sequence shown here is derived from an EMBL/GenBank/DDBJ whole genome shotgun (WGS) entry which is preliminary data.</text>
</comment>
<feature type="region of interest" description="Disordered" evidence="7">
    <location>
        <begin position="100"/>
        <end position="188"/>
    </location>
</feature>
<dbReference type="CDD" id="cd00086">
    <property type="entry name" value="homeodomain"/>
    <property type="match status" value="1"/>
</dbReference>
<name>A0AAD8ZQ62_9TELE</name>
<evidence type="ECO:0000256" key="4">
    <source>
        <dbReference type="ARBA" id="ARBA00023163"/>
    </source>
</evidence>
<feature type="compositionally biased region" description="Polar residues" evidence="7">
    <location>
        <begin position="117"/>
        <end position="129"/>
    </location>
</feature>
<protein>
    <recommendedName>
        <fullName evidence="8">Homeobox domain-containing protein</fullName>
    </recommendedName>
</protein>
<keyword evidence="5 6" id="KW-0539">Nucleus</keyword>
<dbReference type="SMART" id="SM00389">
    <property type="entry name" value="HOX"/>
    <property type="match status" value="1"/>
</dbReference>
<evidence type="ECO:0000256" key="3">
    <source>
        <dbReference type="ARBA" id="ARBA00023015"/>
    </source>
</evidence>
<feature type="domain" description="Homeobox" evidence="8">
    <location>
        <begin position="244"/>
        <end position="289"/>
    </location>
</feature>
<keyword evidence="5 6" id="KW-0371">Homeobox</keyword>
<dbReference type="Pfam" id="PF00046">
    <property type="entry name" value="Homeodomain"/>
    <property type="match status" value="1"/>
</dbReference>
<dbReference type="SUPFAM" id="SSF46689">
    <property type="entry name" value="Homeodomain-like"/>
    <property type="match status" value="1"/>
</dbReference>
<evidence type="ECO:0000256" key="2">
    <source>
        <dbReference type="ARBA" id="ARBA00022473"/>
    </source>
</evidence>
<comment type="subcellular location">
    <subcellularLocation>
        <location evidence="1 5 6">Nucleus</location>
    </subcellularLocation>
</comment>
<sequence length="317" mass="35582">MSPGYSPSSVWADLCAEGDTSCLVPVCKPFSMLTELTQEDVAMNSYQGFMCDGELATRFTTANCATEARYRERADNAEVRFKLEEHLLAEFPQCRLPTFPGTNAGAGTKRSLDPVNADSTSHPFTQNQDFYRPSRPQDPSFVCTREQSPPGVEYPNSSNTLRSLPSNDVPRNHHAFMDNNPKRDVPNKLRDTVQCGKTFDWMKVKRNHRRAAKTQLICGRSFTESGGVDGGRDRHEHTFNGPHTAGGVTRTNFSTRQLIELEKEFHYNKYLTRARRVEIAGSLQLSETQSTLRSPIYTRAALGEVVIATHTDIWRGV</sequence>
<keyword evidence="4" id="KW-0804">Transcription</keyword>
<feature type="compositionally biased region" description="Polar residues" evidence="7">
    <location>
        <begin position="155"/>
        <end position="166"/>
    </location>
</feature>
<organism evidence="9 10">
    <name type="scientific">Electrophorus voltai</name>
    <dbReference type="NCBI Taxonomy" id="2609070"/>
    <lineage>
        <taxon>Eukaryota</taxon>
        <taxon>Metazoa</taxon>
        <taxon>Chordata</taxon>
        <taxon>Craniata</taxon>
        <taxon>Vertebrata</taxon>
        <taxon>Euteleostomi</taxon>
        <taxon>Actinopterygii</taxon>
        <taxon>Neopterygii</taxon>
        <taxon>Teleostei</taxon>
        <taxon>Ostariophysi</taxon>
        <taxon>Gymnotiformes</taxon>
        <taxon>Gymnotoidei</taxon>
        <taxon>Gymnotidae</taxon>
        <taxon>Electrophorus</taxon>
    </lineage>
</organism>
<evidence type="ECO:0000256" key="6">
    <source>
        <dbReference type="RuleBase" id="RU000682"/>
    </source>
</evidence>
<evidence type="ECO:0000313" key="10">
    <source>
        <dbReference type="Proteomes" id="UP001239994"/>
    </source>
</evidence>
<reference evidence="9" key="1">
    <citation type="submission" date="2023-03" db="EMBL/GenBank/DDBJ databases">
        <title>Electrophorus voltai genome.</title>
        <authorList>
            <person name="Bian C."/>
        </authorList>
    </citation>
    <scope>NUCLEOTIDE SEQUENCE</scope>
    <source>
        <strain evidence="9">CB-2022</strain>
        <tissue evidence="9">Muscle</tissue>
    </source>
</reference>
<dbReference type="GO" id="GO:0000981">
    <property type="term" value="F:DNA-binding transcription factor activity, RNA polymerase II-specific"/>
    <property type="evidence" value="ECO:0007669"/>
    <property type="project" value="TreeGrafter"/>
</dbReference>
<dbReference type="GO" id="GO:0000978">
    <property type="term" value="F:RNA polymerase II cis-regulatory region sequence-specific DNA binding"/>
    <property type="evidence" value="ECO:0007669"/>
    <property type="project" value="TreeGrafter"/>
</dbReference>